<evidence type="ECO:0000313" key="2">
    <source>
        <dbReference type="Proteomes" id="UP000661112"/>
    </source>
</evidence>
<dbReference type="Proteomes" id="UP000661112">
    <property type="component" value="Unassembled WGS sequence"/>
</dbReference>
<keyword evidence="2" id="KW-1185">Reference proteome</keyword>
<gene>
    <name evidence="1" type="ORF">H6G83_18160</name>
</gene>
<dbReference type="EMBL" id="JACJSG010000024">
    <property type="protein sequence ID" value="MBD2502512.1"/>
    <property type="molecule type" value="Genomic_DNA"/>
</dbReference>
<accession>A0ABR8D6I9</accession>
<dbReference type="RefSeq" id="WP_190474827.1">
    <property type="nucleotide sequence ID" value="NZ_JACJSG010000024.1"/>
</dbReference>
<organism evidence="1 2">
    <name type="scientific">Anabaena azotica FACHB-119</name>
    <dbReference type="NCBI Taxonomy" id="947527"/>
    <lineage>
        <taxon>Bacteria</taxon>
        <taxon>Bacillati</taxon>
        <taxon>Cyanobacteriota</taxon>
        <taxon>Cyanophyceae</taxon>
        <taxon>Nostocales</taxon>
        <taxon>Nostocaceae</taxon>
        <taxon>Anabaena</taxon>
        <taxon>Anabaena azotica</taxon>
    </lineage>
</organism>
<proteinExistence type="predicted"/>
<reference evidence="1 2" key="1">
    <citation type="journal article" date="2020" name="ISME J.">
        <title>Comparative genomics reveals insights into cyanobacterial evolution and habitat adaptation.</title>
        <authorList>
            <person name="Chen M.Y."/>
            <person name="Teng W.K."/>
            <person name="Zhao L."/>
            <person name="Hu C.X."/>
            <person name="Zhou Y.K."/>
            <person name="Han B.P."/>
            <person name="Song L.R."/>
            <person name="Shu W.S."/>
        </authorList>
    </citation>
    <scope>NUCLEOTIDE SEQUENCE [LARGE SCALE GENOMIC DNA]</scope>
    <source>
        <strain evidence="1 2">FACHB-119</strain>
    </source>
</reference>
<evidence type="ECO:0000313" key="1">
    <source>
        <dbReference type="EMBL" id="MBD2502512.1"/>
    </source>
</evidence>
<protein>
    <submittedName>
        <fullName evidence="1">Uncharacterized protein</fullName>
    </submittedName>
</protein>
<sequence>MGQTIGTMFVIMRKNLTVNSYQLSVKYVGETPHQLMKSVAGGSKSPTIRRQD</sequence>
<name>A0ABR8D6I9_9NOST</name>
<comment type="caution">
    <text evidence="1">The sequence shown here is derived from an EMBL/GenBank/DDBJ whole genome shotgun (WGS) entry which is preliminary data.</text>
</comment>